<keyword evidence="2" id="KW-1185">Reference proteome</keyword>
<protein>
    <submittedName>
        <fullName evidence="1">Uncharacterized protein</fullName>
    </submittedName>
</protein>
<evidence type="ECO:0000313" key="1">
    <source>
        <dbReference type="EMBL" id="KAH3684227.1"/>
    </source>
</evidence>
<proteinExistence type="predicted"/>
<gene>
    <name evidence="1" type="ORF">WICPIJ_004784</name>
</gene>
<sequence length="191" mass="22031">MNLSKSLDSNHFLEKILSLYLWPESAKMVTTLEFSEHIDSLTIWNRYSTINGVYVLLQVTSDTTLTNTFGERPTRSFQRFPATGNIGVNTRTWWIGNDGLHFPIGDLFQISCDTSKSTTCTCGTSESINFTFQLSPNFRTCCLNMGLPISQIIELIGPYCIFQRFSMSLSLVIEILWIFKWFWWNWEDFGS</sequence>
<comment type="caution">
    <text evidence="1">The sequence shown here is derived from an EMBL/GenBank/DDBJ whole genome shotgun (WGS) entry which is preliminary data.</text>
</comment>
<organism evidence="1 2">
    <name type="scientific">Wickerhamomyces pijperi</name>
    <name type="common">Yeast</name>
    <name type="synonym">Pichia pijperi</name>
    <dbReference type="NCBI Taxonomy" id="599730"/>
    <lineage>
        <taxon>Eukaryota</taxon>
        <taxon>Fungi</taxon>
        <taxon>Dikarya</taxon>
        <taxon>Ascomycota</taxon>
        <taxon>Saccharomycotina</taxon>
        <taxon>Saccharomycetes</taxon>
        <taxon>Phaffomycetales</taxon>
        <taxon>Wickerhamomycetaceae</taxon>
        <taxon>Wickerhamomyces</taxon>
    </lineage>
</organism>
<dbReference type="Proteomes" id="UP000774326">
    <property type="component" value="Unassembled WGS sequence"/>
</dbReference>
<evidence type="ECO:0000313" key="2">
    <source>
        <dbReference type="Proteomes" id="UP000774326"/>
    </source>
</evidence>
<dbReference type="EMBL" id="JAEUBG010002653">
    <property type="protein sequence ID" value="KAH3684227.1"/>
    <property type="molecule type" value="Genomic_DNA"/>
</dbReference>
<accession>A0A9P8Q4Q9</accession>
<reference evidence="1" key="1">
    <citation type="journal article" date="2021" name="Open Biol.">
        <title>Shared evolutionary footprints suggest mitochondrial oxidative damage underlies multiple complex I losses in fungi.</title>
        <authorList>
            <person name="Schikora-Tamarit M.A."/>
            <person name="Marcet-Houben M."/>
            <person name="Nosek J."/>
            <person name="Gabaldon T."/>
        </authorList>
    </citation>
    <scope>NUCLEOTIDE SEQUENCE</scope>
    <source>
        <strain evidence="1">CBS2887</strain>
    </source>
</reference>
<name>A0A9P8Q4Q9_WICPI</name>
<dbReference type="AlphaFoldDB" id="A0A9P8Q4Q9"/>
<reference evidence="1" key="2">
    <citation type="submission" date="2021-01" db="EMBL/GenBank/DDBJ databases">
        <authorList>
            <person name="Schikora-Tamarit M.A."/>
        </authorList>
    </citation>
    <scope>NUCLEOTIDE SEQUENCE</scope>
    <source>
        <strain evidence="1">CBS2887</strain>
    </source>
</reference>